<evidence type="ECO:0008006" key="4">
    <source>
        <dbReference type="Google" id="ProtNLM"/>
    </source>
</evidence>
<dbReference type="AlphaFoldDB" id="A0AA38W3J6"/>
<organism evidence="2 3">
    <name type="scientific">Centaurea solstitialis</name>
    <name type="common">yellow star-thistle</name>
    <dbReference type="NCBI Taxonomy" id="347529"/>
    <lineage>
        <taxon>Eukaryota</taxon>
        <taxon>Viridiplantae</taxon>
        <taxon>Streptophyta</taxon>
        <taxon>Embryophyta</taxon>
        <taxon>Tracheophyta</taxon>
        <taxon>Spermatophyta</taxon>
        <taxon>Magnoliopsida</taxon>
        <taxon>eudicotyledons</taxon>
        <taxon>Gunneridae</taxon>
        <taxon>Pentapetalae</taxon>
        <taxon>asterids</taxon>
        <taxon>campanulids</taxon>
        <taxon>Asterales</taxon>
        <taxon>Asteraceae</taxon>
        <taxon>Carduoideae</taxon>
        <taxon>Cardueae</taxon>
        <taxon>Centaureinae</taxon>
        <taxon>Centaurea</taxon>
    </lineage>
</organism>
<evidence type="ECO:0000313" key="3">
    <source>
        <dbReference type="Proteomes" id="UP001172457"/>
    </source>
</evidence>
<dbReference type="PANTHER" id="PTHR34835">
    <property type="entry name" value="OS07G0283600 PROTEIN-RELATED"/>
    <property type="match status" value="1"/>
</dbReference>
<comment type="caution">
    <text evidence="2">The sequence shown here is derived from an EMBL/GenBank/DDBJ whole genome shotgun (WGS) entry which is preliminary data.</text>
</comment>
<accession>A0AA38W3J6</accession>
<dbReference type="Gene3D" id="3.40.395.10">
    <property type="entry name" value="Adenoviral Proteinase, Chain A"/>
    <property type="match status" value="1"/>
</dbReference>
<sequence>MTSSSPLLKRQSSLGLLPALNSLNLITPNNRQFLLRRCLFRPSQISYTSLSPLPLQIPYTPTSTSTRVRIQCRSRRTPKSEIRANRQLKKIYQLPKLVESSVSFRVGLVSFISRNRESQHKKNHPKIILATCYKHHKEQKKSVEIKICEIKEFLKSIVEIDQNLRSTIVKLIKRRGSSIRRLEKGLQKGGDGLSHVVKNGNEQRGGASVEFIIKNESNVSKIDSSCEKKHPIMGCESIKKKASGMKDVGGTNISDESNQQEESGVESLLEKLTMEDKNGKPTSIKGIENSVLMVGSLSRCTRSATRSSGVVDTDKAETPSDSATVLEKLPFIKDATNDGKSEKGQKRKHRPNDGDYQQPKTIRYENLKTRTSPKTLYDTVVDLTNEKKKAVSDLGFGSMLNMTMDGITQKLAYYIVDSLNTTKMEISIETGPIPVTLNSIHELLGLLNCGEDITQVDDEFYGKELHITWKQQFKKGAIRPTDVMKMIESSNNVDLMFKIKNEEMLSKINWCKYLYDKVRTTKDVWNRGNNDCFYTGPITYLLLLYVDTTISPIITVTNTKRAIEVWSGVLLHSRETSEIRAGGFGLLPIKGSNPQYQKENTSSQPQSTPSLQQVYLSEQDYMIHMEQKMRALTHARSKAEGILETAMTKFPTSVCFQRFKLELMETFKTTPWSSNSTYQTPPKMKTKFGSGESEVNADEVCWDSPGFVTEAITSADRISAELEKRSALKRFKECGRSDKPPSFDLGISPEKEKVEVNNTDEPKRSPLLSKDIITMQKGKGASVPELSRPTHETRRNVGLGDHLRSPFVLRAASMQVTPEEKKMYEWALSNYGHKSDKLLEMVNGISITRAGIESLAAATPVYSCVVDAFATILNDEERMRNRDSPRRYFFHTSILGDLWLKCYLTDVTHMYKSFRRSLAKSVNNNKDIANMKSVDLVYFPIIKGEDFYVVVIDFKNPSITILDSDREPPRSEQLMLKHYGYAPKVLSSIHPEDSRVYTMRHMETFKGDLKNWKPGFCLNPTKMQAQIKDLRAKYVGKVLMSPLNKLSVEVKKQYTKFFIIPAEVRADLLEQARITRWERLNPYEAKFVNVDDKLLHFMADA</sequence>
<protein>
    <recommendedName>
        <fullName evidence="4">Ubiquitin-like protease family profile domain-containing protein</fullName>
    </recommendedName>
</protein>
<name>A0AA38W3J6_9ASTR</name>
<reference evidence="2" key="1">
    <citation type="submission" date="2023-03" db="EMBL/GenBank/DDBJ databases">
        <title>Chromosome-scale reference genome and RAD-based genetic map of yellow starthistle (Centaurea solstitialis) reveal putative structural variation and QTLs associated with invader traits.</title>
        <authorList>
            <person name="Reatini B."/>
            <person name="Cang F.A."/>
            <person name="Jiang Q."/>
            <person name="Mckibben M.T.W."/>
            <person name="Barker M.S."/>
            <person name="Rieseberg L.H."/>
            <person name="Dlugosch K.M."/>
        </authorList>
    </citation>
    <scope>NUCLEOTIDE SEQUENCE</scope>
    <source>
        <strain evidence="2">CAN-66</strain>
        <tissue evidence="2">Leaf</tissue>
    </source>
</reference>
<dbReference type="InterPro" id="IPR038765">
    <property type="entry name" value="Papain-like_cys_pep_sf"/>
</dbReference>
<evidence type="ECO:0000313" key="2">
    <source>
        <dbReference type="EMBL" id="KAJ9547567.1"/>
    </source>
</evidence>
<dbReference type="SUPFAM" id="SSF54001">
    <property type="entry name" value="Cysteine proteinases"/>
    <property type="match status" value="1"/>
</dbReference>
<gene>
    <name evidence="2" type="ORF">OSB04_020110</name>
</gene>
<dbReference type="EMBL" id="JARYMX010000005">
    <property type="protein sequence ID" value="KAJ9547567.1"/>
    <property type="molecule type" value="Genomic_DNA"/>
</dbReference>
<feature type="region of interest" description="Disordered" evidence="1">
    <location>
        <begin position="303"/>
        <end position="361"/>
    </location>
</feature>
<feature type="compositionally biased region" description="Basic and acidic residues" evidence="1">
    <location>
        <begin position="335"/>
        <end position="344"/>
    </location>
</feature>
<dbReference type="PANTHER" id="PTHR34835:SF90">
    <property type="entry name" value="AMINOTRANSFERASE-LIKE PLANT MOBILE DOMAIN-CONTAINING PROTEIN"/>
    <property type="match status" value="1"/>
</dbReference>
<proteinExistence type="predicted"/>
<keyword evidence="3" id="KW-1185">Reference proteome</keyword>
<dbReference type="Proteomes" id="UP001172457">
    <property type="component" value="Chromosome 5"/>
</dbReference>
<evidence type="ECO:0000256" key="1">
    <source>
        <dbReference type="SAM" id="MobiDB-lite"/>
    </source>
</evidence>